<evidence type="ECO:0000313" key="10">
    <source>
        <dbReference type="EMBL" id="MBL0719682.1"/>
    </source>
</evidence>
<dbReference type="GO" id="GO:0005886">
    <property type="term" value="C:plasma membrane"/>
    <property type="evidence" value="ECO:0007669"/>
    <property type="project" value="UniProtKB-SubCell"/>
</dbReference>
<accession>A0A9X0XCD4</accession>
<comment type="subcellular location">
    <subcellularLocation>
        <location evidence="1 8">Cell membrane</location>
        <topology evidence="1 8">Multi-pass membrane protein</topology>
    </subcellularLocation>
</comment>
<evidence type="ECO:0000256" key="6">
    <source>
        <dbReference type="ARBA" id="ARBA00022989"/>
    </source>
</evidence>
<keyword evidence="6 9" id="KW-1133">Transmembrane helix</keyword>
<feature type="transmembrane region" description="Helical" evidence="9">
    <location>
        <begin position="6"/>
        <end position="23"/>
    </location>
</feature>
<evidence type="ECO:0000313" key="11">
    <source>
        <dbReference type="Proteomes" id="UP000643207"/>
    </source>
</evidence>
<dbReference type="Proteomes" id="UP000643207">
    <property type="component" value="Unassembled WGS sequence"/>
</dbReference>
<feature type="transmembrane region" description="Helical" evidence="9">
    <location>
        <begin position="35"/>
        <end position="54"/>
    </location>
</feature>
<dbReference type="EMBL" id="JAERRA010000001">
    <property type="protein sequence ID" value="MBL0719682.1"/>
    <property type="molecule type" value="Genomic_DNA"/>
</dbReference>
<dbReference type="PANTHER" id="PTHR34702">
    <property type="entry name" value="NA(+)/H(+) ANTIPORTER SUBUNIT F1"/>
    <property type="match status" value="1"/>
</dbReference>
<comment type="caution">
    <text evidence="10">The sequence shown here is derived from an EMBL/GenBank/DDBJ whole genome shotgun (WGS) entry which is preliminary data.</text>
</comment>
<keyword evidence="5 9" id="KW-0812">Transmembrane</keyword>
<feature type="transmembrane region" description="Helical" evidence="9">
    <location>
        <begin position="60"/>
        <end position="84"/>
    </location>
</feature>
<proteinExistence type="inferred from homology"/>
<sequence length="90" mass="9672">MILAWALDFALLAFSLAVLLCMLRLLRGPEIVDRVLALDTLYVNATALAVLLGLRLGTVLLFEAALIIAMLGFVGTVALGRYLARGDVIE</sequence>
<dbReference type="NCBIfam" id="NF004812">
    <property type="entry name" value="PRK06161.1"/>
    <property type="match status" value="1"/>
</dbReference>
<dbReference type="GO" id="GO:0015385">
    <property type="term" value="F:sodium:proton antiporter activity"/>
    <property type="evidence" value="ECO:0007669"/>
    <property type="project" value="TreeGrafter"/>
</dbReference>
<keyword evidence="3 8" id="KW-0813">Transport</keyword>
<gene>
    <name evidence="10" type="ORF">JI742_07250</name>
</gene>
<keyword evidence="8" id="KW-0406">Ion transport</keyword>
<name>A0A9X0XCD4_9BURK</name>
<comment type="similarity">
    <text evidence="2 8">Belongs to the CPA3 antiporters (TC 2.A.63) subunit F family.</text>
</comment>
<evidence type="ECO:0000256" key="3">
    <source>
        <dbReference type="ARBA" id="ARBA00022448"/>
    </source>
</evidence>
<keyword evidence="7 8" id="KW-0472">Membrane</keyword>
<evidence type="ECO:0000256" key="9">
    <source>
        <dbReference type="SAM" id="Phobius"/>
    </source>
</evidence>
<evidence type="ECO:0000256" key="8">
    <source>
        <dbReference type="PIRNR" id="PIRNR028784"/>
    </source>
</evidence>
<evidence type="ECO:0000256" key="1">
    <source>
        <dbReference type="ARBA" id="ARBA00004651"/>
    </source>
</evidence>
<dbReference type="PIRSF" id="PIRSF028784">
    <property type="entry name" value="MrpF"/>
    <property type="match status" value="1"/>
</dbReference>
<dbReference type="InterPro" id="IPR007208">
    <property type="entry name" value="MrpF/PhaF-like"/>
</dbReference>
<keyword evidence="8" id="KW-0050">Antiport</keyword>
<dbReference type="AlphaFoldDB" id="A0A9X0XCD4"/>
<dbReference type="RefSeq" id="WP_201825091.1">
    <property type="nucleotide sequence ID" value="NZ_JAERRA010000001.1"/>
</dbReference>
<organism evidence="10 11">
    <name type="scientific">Aquariibacter lacus</name>
    <dbReference type="NCBI Taxonomy" id="2801332"/>
    <lineage>
        <taxon>Bacteria</taxon>
        <taxon>Pseudomonadati</taxon>
        <taxon>Pseudomonadota</taxon>
        <taxon>Betaproteobacteria</taxon>
        <taxon>Burkholderiales</taxon>
        <taxon>Sphaerotilaceae</taxon>
        <taxon>Aquariibacter</taxon>
    </lineage>
</organism>
<evidence type="ECO:0000256" key="4">
    <source>
        <dbReference type="ARBA" id="ARBA00022475"/>
    </source>
</evidence>
<evidence type="ECO:0000256" key="5">
    <source>
        <dbReference type="ARBA" id="ARBA00022692"/>
    </source>
</evidence>
<keyword evidence="4 8" id="KW-1003">Cell membrane</keyword>
<dbReference type="PANTHER" id="PTHR34702:SF1">
    <property type="entry name" value="NA(+)_H(+) ANTIPORTER SUBUNIT F"/>
    <property type="match status" value="1"/>
</dbReference>
<keyword evidence="11" id="KW-1185">Reference proteome</keyword>
<reference evidence="10 11" key="1">
    <citation type="submission" date="2021-01" db="EMBL/GenBank/DDBJ databases">
        <title>Piscinibacter sp. Jin2 Genome sequencing and assembly.</title>
        <authorList>
            <person name="Kim I."/>
        </authorList>
    </citation>
    <scope>NUCLEOTIDE SEQUENCE [LARGE SCALE GENOMIC DNA]</scope>
    <source>
        <strain evidence="10 11">Jin2</strain>
    </source>
</reference>
<evidence type="ECO:0000256" key="2">
    <source>
        <dbReference type="ARBA" id="ARBA00009212"/>
    </source>
</evidence>
<evidence type="ECO:0000256" key="7">
    <source>
        <dbReference type="ARBA" id="ARBA00023136"/>
    </source>
</evidence>
<protein>
    <submittedName>
        <fullName evidence="10">K+/H+ antiporter subunit F</fullName>
    </submittedName>
</protein>
<dbReference type="Pfam" id="PF04066">
    <property type="entry name" value="MrpF_PhaF"/>
    <property type="match status" value="1"/>
</dbReference>